<dbReference type="OrthoDB" id="3188789at2759"/>
<feature type="transmembrane region" description="Helical" evidence="2">
    <location>
        <begin position="6"/>
        <end position="27"/>
    </location>
</feature>
<accession>K5UZ98</accession>
<dbReference type="STRING" id="650164.K5UZ98"/>
<evidence type="ECO:0000256" key="2">
    <source>
        <dbReference type="SAM" id="Phobius"/>
    </source>
</evidence>
<keyword evidence="4" id="KW-1185">Reference proteome</keyword>
<protein>
    <submittedName>
        <fullName evidence="3">Uncharacterized protein</fullName>
    </submittedName>
</protein>
<dbReference type="Proteomes" id="UP000008370">
    <property type="component" value="Unassembled WGS sequence"/>
</dbReference>
<keyword evidence="2" id="KW-1133">Transmembrane helix</keyword>
<name>K5UZ98_PHACS</name>
<evidence type="ECO:0000313" key="4">
    <source>
        <dbReference type="Proteomes" id="UP000008370"/>
    </source>
</evidence>
<dbReference type="KEGG" id="pco:PHACADRAFT_256146"/>
<reference evidence="3 4" key="1">
    <citation type="journal article" date="2012" name="BMC Genomics">
        <title>Comparative genomics of the white-rot fungi, Phanerochaete carnosa and P. chrysosporium, to elucidate the genetic basis of the distinct wood types they colonize.</title>
        <authorList>
            <person name="Suzuki H."/>
            <person name="MacDonald J."/>
            <person name="Syed K."/>
            <person name="Salamov A."/>
            <person name="Hori C."/>
            <person name="Aerts A."/>
            <person name="Henrissat B."/>
            <person name="Wiebenga A."/>
            <person name="vanKuyk P.A."/>
            <person name="Barry K."/>
            <person name="Lindquist E."/>
            <person name="LaButti K."/>
            <person name="Lapidus A."/>
            <person name="Lucas S."/>
            <person name="Coutinho P."/>
            <person name="Gong Y."/>
            <person name="Samejima M."/>
            <person name="Mahadevan R."/>
            <person name="Abou-Zaid M."/>
            <person name="de Vries R.P."/>
            <person name="Igarashi K."/>
            <person name="Yadav J.S."/>
            <person name="Grigoriev I.V."/>
            <person name="Master E.R."/>
        </authorList>
    </citation>
    <scope>NUCLEOTIDE SEQUENCE [LARGE SCALE GENOMIC DNA]</scope>
    <source>
        <strain evidence="3 4">HHB-10118-sp</strain>
    </source>
</reference>
<organism evidence="3 4">
    <name type="scientific">Phanerochaete carnosa (strain HHB-10118-sp)</name>
    <name type="common">White-rot fungus</name>
    <name type="synonym">Peniophora carnosa</name>
    <dbReference type="NCBI Taxonomy" id="650164"/>
    <lineage>
        <taxon>Eukaryota</taxon>
        <taxon>Fungi</taxon>
        <taxon>Dikarya</taxon>
        <taxon>Basidiomycota</taxon>
        <taxon>Agaricomycotina</taxon>
        <taxon>Agaricomycetes</taxon>
        <taxon>Polyporales</taxon>
        <taxon>Phanerochaetaceae</taxon>
        <taxon>Phanerochaete</taxon>
    </lineage>
</organism>
<dbReference type="EMBL" id="JH930472">
    <property type="protein sequence ID" value="EKM55491.1"/>
    <property type="molecule type" value="Genomic_DNA"/>
</dbReference>
<sequence length="335" mass="36515">MRSPLLIARFVSFSVLVYLNLLALGFAGWEISSMRDAGLSVSGSPIFIIFNACALLYFIILASAELVVPGAGTGQVNFECGWTGLMSALQLASAVDVVVNGPPVYCRVQAYEAVCASSTVLAAITWTSSILIMVYFLTLFSLALSHASVYGAFWQTTVYQAPWFVEPALGGSVNKPSKPKEPWENPAFSAYEEEDEKEEEDLGDVSLTPPVVAWARKFDLEGLYMPSAPLRAKSVESMRPAWAKRVNTRRGIDPPFAPAPVAQRVSRLVKSYWSGTSAPPTPPAKASPSLPRPSNLNGGFIDCHRASYGYFPDEVADEDQPIAQPKRCEWVQAHR</sequence>
<feature type="transmembrane region" description="Helical" evidence="2">
    <location>
        <begin position="120"/>
        <end position="144"/>
    </location>
</feature>
<dbReference type="GeneID" id="18916500"/>
<evidence type="ECO:0000256" key="1">
    <source>
        <dbReference type="SAM" id="MobiDB-lite"/>
    </source>
</evidence>
<gene>
    <name evidence="3" type="ORF">PHACADRAFT_256146</name>
</gene>
<feature type="transmembrane region" description="Helical" evidence="2">
    <location>
        <begin position="39"/>
        <end position="60"/>
    </location>
</feature>
<proteinExistence type="predicted"/>
<dbReference type="HOGENOM" id="CLU_051224_1_0_1"/>
<dbReference type="InParanoid" id="K5UZ98"/>
<evidence type="ECO:0000313" key="3">
    <source>
        <dbReference type="EMBL" id="EKM55491.1"/>
    </source>
</evidence>
<feature type="region of interest" description="Disordered" evidence="1">
    <location>
        <begin position="273"/>
        <end position="293"/>
    </location>
</feature>
<dbReference type="AlphaFoldDB" id="K5UZ98"/>
<keyword evidence="2" id="KW-0812">Transmembrane</keyword>
<dbReference type="RefSeq" id="XP_007395815.1">
    <property type="nucleotide sequence ID" value="XM_007395753.1"/>
</dbReference>
<keyword evidence="2" id="KW-0472">Membrane</keyword>